<protein>
    <submittedName>
        <fullName evidence="1">Uncharacterized protein</fullName>
    </submittedName>
</protein>
<accession>A0A8S5SBX2</accession>
<name>A0A8S5SBX2_9CAUD</name>
<organism evidence="1">
    <name type="scientific">Siphoviridae sp. ct4Z13</name>
    <dbReference type="NCBI Taxonomy" id="2827778"/>
    <lineage>
        <taxon>Viruses</taxon>
        <taxon>Duplodnaviria</taxon>
        <taxon>Heunggongvirae</taxon>
        <taxon>Uroviricota</taxon>
        <taxon>Caudoviricetes</taxon>
    </lineage>
</organism>
<proteinExistence type="predicted"/>
<dbReference type="EMBL" id="BK032566">
    <property type="protein sequence ID" value="DAF48323.1"/>
    <property type="molecule type" value="Genomic_DNA"/>
</dbReference>
<reference evidence="1" key="1">
    <citation type="journal article" date="2021" name="Proc. Natl. Acad. Sci. U.S.A.">
        <title>A Catalog of Tens of Thousands of Viruses from Human Metagenomes Reveals Hidden Associations with Chronic Diseases.</title>
        <authorList>
            <person name="Tisza M.J."/>
            <person name="Buck C.B."/>
        </authorList>
    </citation>
    <scope>NUCLEOTIDE SEQUENCE</scope>
    <source>
        <strain evidence="1">Ct4Z13</strain>
    </source>
</reference>
<sequence>MKNFEKYEKEIKEIVNQNKLIAVVNNKPCVCEGKCTGCKFDKSKADMRSCIVKAFEWLYEEYKEPIKLSRLEFELLKCLKGEKLEYLARDKCKVYVHAYGTKPQKGNLGWFTETRDCCCMSLFSNCFKFIKWEDEEPYKIQDILDNCEVVDNE</sequence>
<evidence type="ECO:0000313" key="1">
    <source>
        <dbReference type="EMBL" id="DAF48323.1"/>
    </source>
</evidence>